<feature type="compositionally biased region" description="Polar residues" evidence="2">
    <location>
        <begin position="659"/>
        <end position="668"/>
    </location>
</feature>
<feature type="compositionally biased region" description="Low complexity" evidence="2">
    <location>
        <begin position="18"/>
        <end position="50"/>
    </location>
</feature>
<protein>
    <recommendedName>
        <fullName evidence="5">M protein, serotype 2.1</fullName>
    </recommendedName>
</protein>
<dbReference type="PANTHER" id="PTHR38120">
    <property type="entry name" value="EXPRESSED PROTEIN"/>
    <property type="match status" value="1"/>
</dbReference>
<feature type="compositionally biased region" description="Low complexity" evidence="2">
    <location>
        <begin position="528"/>
        <end position="540"/>
    </location>
</feature>
<feature type="compositionally biased region" description="Gly residues" evidence="2">
    <location>
        <begin position="609"/>
        <end position="622"/>
    </location>
</feature>
<feature type="region of interest" description="Disordered" evidence="2">
    <location>
        <begin position="431"/>
        <end position="771"/>
    </location>
</feature>
<feature type="compositionally biased region" description="Low complexity" evidence="2">
    <location>
        <begin position="469"/>
        <end position="482"/>
    </location>
</feature>
<feature type="compositionally biased region" description="Gly residues" evidence="2">
    <location>
        <begin position="691"/>
        <end position="702"/>
    </location>
</feature>
<dbReference type="EMBL" id="ML991810">
    <property type="protein sequence ID" value="KAF2233041.1"/>
    <property type="molecule type" value="Genomic_DNA"/>
</dbReference>
<feature type="compositionally biased region" description="Basic and acidic residues" evidence="2">
    <location>
        <begin position="736"/>
        <end position="749"/>
    </location>
</feature>
<evidence type="ECO:0000313" key="3">
    <source>
        <dbReference type="EMBL" id="KAF2233041.1"/>
    </source>
</evidence>
<dbReference type="AlphaFoldDB" id="A0A6A6H5B4"/>
<feature type="compositionally biased region" description="Polar residues" evidence="2">
    <location>
        <begin position="492"/>
        <end position="510"/>
    </location>
</feature>
<keyword evidence="1" id="KW-0175">Coiled coil</keyword>
<accession>A0A6A6H5B4</accession>
<dbReference type="Proteomes" id="UP000800092">
    <property type="component" value="Unassembled WGS sequence"/>
</dbReference>
<feature type="region of interest" description="Disordered" evidence="2">
    <location>
        <begin position="206"/>
        <end position="255"/>
    </location>
</feature>
<evidence type="ECO:0000256" key="2">
    <source>
        <dbReference type="SAM" id="MobiDB-lite"/>
    </source>
</evidence>
<gene>
    <name evidence="3" type="ORF">EV356DRAFT_534132</name>
</gene>
<organism evidence="3 4">
    <name type="scientific">Viridothelium virens</name>
    <name type="common">Speckled blister lichen</name>
    <name type="synonym">Trypethelium virens</name>
    <dbReference type="NCBI Taxonomy" id="1048519"/>
    <lineage>
        <taxon>Eukaryota</taxon>
        <taxon>Fungi</taxon>
        <taxon>Dikarya</taxon>
        <taxon>Ascomycota</taxon>
        <taxon>Pezizomycotina</taxon>
        <taxon>Dothideomycetes</taxon>
        <taxon>Dothideomycetes incertae sedis</taxon>
        <taxon>Trypetheliales</taxon>
        <taxon>Trypetheliaceae</taxon>
        <taxon>Viridothelium</taxon>
    </lineage>
</organism>
<dbReference type="OrthoDB" id="2121319at2759"/>
<feature type="compositionally biased region" description="Low complexity" evidence="2">
    <location>
        <begin position="628"/>
        <end position="639"/>
    </location>
</feature>
<feature type="compositionally biased region" description="Polar residues" evidence="2">
    <location>
        <begin position="233"/>
        <end position="245"/>
    </location>
</feature>
<feature type="region of interest" description="Disordered" evidence="2">
    <location>
        <begin position="130"/>
        <end position="161"/>
    </location>
</feature>
<feature type="region of interest" description="Disordered" evidence="2">
    <location>
        <begin position="327"/>
        <end position="373"/>
    </location>
</feature>
<feature type="compositionally biased region" description="Basic and acidic residues" evidence="2">
    <location>
        <begin position="762"/>
        <end position="771"/>
    </location>
</feature>
<feature type="compositionally biased region" description="Polar residues" evidence="2">
    <location>
        <begin position="574"/>
        <end position="583"/>
    </location>
</feature>
<name>A0A6A6H5B4_VIRVR</name>
<evidence type="ECO:0008006" key="5">
    <source>
        <dbReference type="Google" id="ProtNLM"/>
    </source>
</evidence>
<evidence type="ECO:0000256" key="1">
    <source>
        <dbReference type="SAM" id="Coils"/>
    </source>
</evidence>
<feature type="coiled-coil region" evidence="1">
    <location>
        <begin position="263"/>
        <end position="308"/>
    </location>
</feature>
<dbReference type="PANTHER" id="PTHR38120:SF1">
    <property type="entry name" value="M PROTEIN, SEROTYPE 2.1"/>
    <property type="match status" value="1"/>
</dbReference>
<proteinExistence type="predicted"/>
<feature type="region of interest" description="Disordered" evidence="2">
    <location>
        <begin position="1"/>
        <end position="94"/>
    </location>
</feature>
<evidence type="ECO:0000313" key="4">
    <source>
        <dbReference type="Proteomes" id="UP000800092"/>
    </source>
</evidence>
<feature type="compositionally biased region" description="Basic and acidic residues" evidence="2">
    <location>
        <begin position="206"/>
        <end position="215"/>
    </location>
</feature>
<reference evidence="3" key="1">
    <citation type="journal article" date="2020" name="Stud. Mycol.">
        <title>101 Dothideomycetes genomes: a test case for predicting lifestyles and emergence of pathogens.</title>
        <authorList>
            <person name="Haridas S."/>
            <person name="Albert R."/>
            <person name="Binder M."/>
            <person name="Bloem J."/>
            <person name="Labutti K."/>
            <person name="Salamov A."/>
            <person name="Andreopoulos B."/>
            <person name="Baker S."/>
            <person name="Barry K."/>
            <person name="Bills G."/>
            <person name="Bluhm B."/>
            <person name="Cannon C."/>
            <person name="Castanera R."/>
            <person name="Culley D."/>
            <person name="Daum C."/>
            <person name="Ezra D."/>
            <person name="Gonzalez J."/>
            <person name="Henrissat B."/>
            <person name="Kuo A."/>
            <person name="Liang C."/>
            <person name="Lipzen A."/>
            <person name="Lutzoni F."/>
            <person name="Magnuson J."/>
            <person name="Mondo S."/>
            <person name="Nolan M."/>
            <person name="Ohm R."/>
            <person name="Pangilinan J."/>
            <person name="Park H.-J."/>
            <person name="Ramirez L."/>
            <person name="Alfaro M."/>
            <person name="Sun H."/>
            <person name="Tritt A."/>
            <person name="Yoshinaga Y."/>
            <person name="Zwiers L.-H."/>
            <person name="Turgeon B."/>
            <person name="Goodwin S."/>
            <person name="Spatafora J."/>
            <person name="Crous P."/>
            <person name="Grigoriev I."/>
        </authorList>
    </citation>
    <scope>NUCLEOTIDE SEQUENCE</scope>
    <source>
        <strain evidence="3">Tuck. ex Michener</strain>
    </source>
</reference>
<feature type="compositionally biased region" description="Basic and acidic residues" evidence="2">
    <location>
        <begin position="431"/>
        <end position="445"/>
    </location>
</feature>
<sequence length="771" mass="81826">MADSTKKPRPQAGTGKLSSTNTTNTPPASSTRSPSRNSATSPASTSGTPTRARSVRGTNVGPVSAKAAVRKPGGASNLSNSTSALEDEEEQDARAEMLALVEDLKERLKKTEEASEQYRRQVEVMQARLDESHTEQGKFEEKSHEDEERLEGLMNEKRDLTKQKRELENIYEAERASWMKEKDEAAAREEELQQSLQRVRENLAVKEVKNLDVESRPGVSRTSSMRSEERSPNPESGQFAPSLQRSNSSSANSKLVMQKDKIIESLRLELAEVQIKVVEMENMGGGKLREVEKALMETRMANARLMEDNESFQLLLSEKTLNGDFSNGLLSGRSDVHQRTPSRDGPSNGGGSLADELQSVDTESDGGGEGEHDKKLNAEINSLRDQNKALTLYINSIIERLLNHKGLESVLDKTPNLLSGPDAASAKFANIEKDLPPVPPKDGKDNTTGGSGFLARARSVMVPKSRDPSTTTTSSNSSSSNNLKPRPASVIHSLSTPVASQQPASHASTTEDPDTAPSIPITRSQSVRGSTGASRSESSSQPPPHHHRRRTSDWSHAASVVQNMYRGPPPGPQSPTGLASPRNSFFAASRVPSGNSVPTIEEHDDGDGDGGVGGGGGGGGGDADPDVLSARRSQALAALEGGVPAASGLDMGDLGVGGSRSSSAQWAPTSAPREVGSAVGMVREASVQGSEDGGWGGVGGNAGSPPRSVASSGDRERAGVGPAVMGGNRMRPLRLVQDKQEQDEKERKAANRGSWMGWFGRGKSEEGGGAG</sequence>
<keyword evidence="4" id="KW-1185">Reference proteome</keyword>